<dbReference type="GO" id="GO:0030145">
    <property type="term" value="F:manganese ion binding"/>
    <property type="evidence" value="ECO:0007669"/>
    <property type="project" value="InterPro"/>
</dbReference>
<evidence type="ECO:0000256" key="1">
    <source>
        <dbReference type="ARBA" id="ARBA00001424"/>
    </source>
</evidence>
<evidence type="ECO:0000259" key="15">
    <source>
        <dbReference type="SMART" id="SM01011"/>
    </source>
</evidence>
<dbReference type="SUPFAM" id="SSF55920">
    <property type="entry name" value="Creatinase/aminopeptidase"/>
    <property type="match status" value="1"/>
</dbReference>
<keyword evidence="10" id="KW-0482">Metalloprotease</keyword>
<sequence length="548" mass="60279">MAAESREDTYDLVEIEEFDALNQLDKAWLEADLGKFPAKTHARKVAKELGAKHGIIYIPGEEEKFYENSDMGPRFRQRRHFYYIAGADFPGCAVTYDIACDYLVLWIPRVEPRKVLWFGRTPTIEQCKAASHVDDVRYIDGLEQSLCRVIHPGCTIYALHPSLVPKIGHAKVTVVIDTTQLQPAIDEARVVKTDYEIALIRRANAVSSGAHKAVLTGLKSCTTERDIEAIFTAYCIAHGAPTQAYPVIAASGANASTLHYADNNQPLANRQLLVLDAGAEWRCYASDITRTLPIPRPLSTGTSTGARTGFPSREATAIYALVERMQEECIARARPGRPFLALHVHACAVAARGLLDLGILKVGGGGEAGGDVKEILRRGTVAAFFPHGLGHHVGLEVHDVAGRDKRLLGAVTTAVAAEGRGCGSGSGSIMNMMMTKRHLVTPQMVAWMREEALSGFRGAAERGQKLREGMVVTIEPGIYFCREYIEGYFLNDPIHSRYINKEELNKYWDVGGVRIEDDILITKDGYENLTRAPKGNDMWDVINGASLE</sequence>
<dbReference type="InterPro" id="IPR029149">
    <property type="entry name" value="Creatin/AminoP/Spt16_N"/>
</dbReference>
<evidence type="ECO:0000256" key="8">
    <source>
        <dbReference type="ARBA" id="ARBA00022723"/>
    </source>
</evidence>
<evidence type="ECO:0000256" key="2">
    <source>
        <dbReference type="ARBA" id="ARBA00001936"/>
    </source>
</evidence>
<dbReference type="InterPro" id="IPR000994">
    <property type="entry name" value="Pept_M24"/>
</dbReference>
<accession>A0AAN7HJA4</accession>
<dbReference type="InterPro" id="IPR001131">
    <property type="entry name" value="Peptidase_M24B_aminopep-P_CS"/>
</dbReference>
<evidence type="ECO:0000256" key="11">
    <source>
        <dbReference type="ARBA" id="ARBA00023211"/>
    </source>
</evidence>
<dbReference type="GO" id="GO:0006508">
    <property type="term" value="P:proteolysis"/>
    <property type="evidence" value="ECO:0007669"/>
    <property type="project" value="UniProtKB-KW"/>
</dbReference>
<keyword evidence="11" id="KW-0464">Manganese</keyword>
<dbReference type="SMART" id="SM01011">
    <property type="entry name" value="AMP_N"/>
    <property type="match status" value="1"/>
</dbReference>
<dbReference type="Pfam" id="PF05195">
    <property type="entry name" value="AMP_N"/>
    <property type="match status" value="1"/>
</dbReference>
<keyword evidence="17" id="KW-1185">Reference proteome</keyword>
<dbReference type="Gene3D" id="3.90.230.10">
    <property type="entry name" value="Creatinase/methionine aminopeptidase superfamily"/>
    <property type="match status" value="1"/>
</dbReference>
<evidence type="ECO:0000256" key="9">
    <source>
        <dbReference type="ARBA" id="ARBA00022801"/>
    </source>
</evidence>
<keyword evidence="8 14" id="KW-0479">Metal-binding</keyword>
<dbReference type="EC" id="3.4.11.9" evidence="5"/>
<dbReference type="Gene3D" id="3.40.350.10">
    <property type="entry name" value="Creatinase/prolidase N-terminal domain"/>
    <property type="match status" value="1"/>
</dbReference>
<proteinExistence type="inferred from homology"/>
<comment type="catalytic activity">
    <reaction evidence="1">
        <text>Release of any N-terminal amino acid, including proline, that is linked to proline, even from a dipeptide or tripeptide.</text>
        <dbReference type="EC" id="3.4.11.9"/>
    </reaction>
</comment>
<evidence type="ECO:0000256" key="4">
    <source>
        <dbReference type="ARBA" id="ARBA00008766"/>
    </source>
</evidence>
<evidence type="ECO:0000313" key="17">
    <source>
        <dbReference type="Proteomes" id="UP001303647"/>
    </source>
</evidence>
<keyword evidence="9" id="KW-0378">Hydrolase</keyword>
<evidence type="ECO:0000256" key="13">
    <source>
        <dbReference type="ARBA" id="ARBA00032413"/>
    </source>
</evidence>
<comment type="cofactor">
    <cofactor evidence="2">
        <name>Mn(2+)</name>
        <dbReference type="ChEBI" id="CHEBI:29035"/>
    </cofactor>
</comment>
<evidence type="ECO:0000256" key="3">
    <source>
        <dbReference type="ARBA" id="ARBA00002443"/>
    </source>
</evidence>
<comment type="function">
    <text evidence="3">Catalyzes the removal of a penultimate prolyl residue from the N-termini of peptides.</text>
</comment>
<evidence type="ECO:0000256" key="14">
    <source>
        <dbReference type="RuleBase" id="RU000590"/>
    </source>
</evidence>
<dbReference type="GO" id="GO:0070006">
    <property type="term" value="F:metalloaminopeptidase activity"/>
    <property type="evidence" value="ECO:0007669"/>
    <property type="project" value="InterPro"/>
</dbReference>
<keyword evidence="6" id="KW-0031">Aminopeptidase</keyword>
<comment type="similarity">
    <text evidence="4 14">Belongs to the peptidase M24B family.</text>
</comment>
<dbReference type="Proteomes" id="UP001303647">
    <property type="component" value="Unassembled WGS sequence"/>
</dbReference>
<dbReference type="EMBL" id="MU857601">
    <property type="protein sequence ID" value="KAK4252331.1"/>
    <property type="molecule type" value="Genomic_DNA"/>
</dbReference>
<dbReference type="InterPro" id="IPR036005">
    <property type="entry name" value="Creatinase/aminopeptidase-like"/>
</dbReference>
<evidence type="ECO:0000256" key="6">
    <source>
        <dbReference type="ARBA" id="ARBA00022438"/>
    </source>
</evidence>
<dbReference type="InterPro" id="IPR052433">
    <property type="entry name" value="X-Pro_dipept-like"/>
</dbReference>
<name>A0AAN7HJA4_9PEZI</name>
<reference evidence="16" key="2">
    <citation type="submission" date="2023-05" db="EMBL/GenBank/DDBJ databases">
        <authorList>
            <consortium name="Lawrence Berkeley National Laboratory"/>
            <person name="Steindorff A."/>
            <person name="Hensen N."/>
            <person name="Bonometti L."/>
            <person name="Westerberg I."/>
            <person name="Brannstrom I.O."/>
            <person name="Guillou S."/>
            <person name="Cros-Aarteil S."/>
            <person name="Calhoun S."/>
            <person name="Haridas S."/>
            <person name="Kuo A."/>
            <person name="Mondo S."/>
            <person name="Pangilinan J."/>
            <person name="Riley R."/>
            <person name="Labutti K."/>
            <person name="Andreopoulos B."/>
            <person name="Lipzen A."/>
            <person name="Chen C."/>
            <person name="Yanf M."/>
            <person name="Daum C."/>
            <person name="Ng V."/>
            <person name="Clum A."/>
            <person name="Ohm R."/>
            <person name="Martin F."/>
            <person name="Silar P."/>
            <person name="Natvig D."/>
            <person name="Lalanne C."/>
            <person name="Gautier V."/>
            <person name="Ament-Velasquez S.L."/>
            <person name="Kruys A."/>
            <person name="Hutchinson M.I."/>
            <person name="Powell A.J."/>
            <person name="Barry K."/>
            <person name="Miller A.N."/>
            <person name="Grigoriev I.V."/>
            <person name="Debuchy R."/>
            <person name="Gladieux P."/>
            <person name="Thoren M.H."/>
            <person name="Johannesson H."/>
        </authorList>
    </citation>
    <scope>NUCLEOTIDE SEQUENCE</scope>
    <source>
        <strain evidence="16">CBS 359.72</strain>
    </source>
</reference>
<dbReference type="SUPFAM" id="SSF53092">
    <property type="entry name" value="Creatinase/prolidase N-terminal domain"/>
    <property type="match status" value="1"/>
</dbReference>
<evidence type="ECO:0000256" key="7">
    <source>
        <dbReference type="ARBA" id="ARBA00022670"/>
    </source>
</evidence>
<dbReference type="PANTHER" id="PTHR43226:SF3">
    <property type="entry name" value="XAA-PRO AMINOPEPTIDASE AN0832-RELATED"/>
    <property type="match status" value="1"/>
</dbReference>
<comment type="caution">
    <text evidence="16">The sequence shown here is derived from an EMBL/GenBank/DDBJ whole genome shotgun (WGS) entry which is preliminary data.</text>
</comment>
<evidence type="ECO:0000256" key="10">
    <source>
        <dbReference type="ARBA" id="ARBA00023049"/>
    </source>
</evidence>
<evidence type="ECO:0000256" key="5">
    <source>
        <dbReference type="ARBA" id="ARBA00012574"/>
    </source>
</evidence>
<dbReference type="PROSITE" id="PS00491">
    <property type="entry name" value="PROLINE_PEPTIDASE"/>
    <property type="match status" value="1"/>
</dbReference>
<evidence type="ECO:0000256" key="12">
    <source>
        <dbReference type="ARBA" id="ARBA00030849"/>
    </source>
</evidence>
<feature type="domain" description="Aminopeptidase P N-terminal" evidence="15">
    <location>
        <begin position="36"/>
        <end position="168"/>
    </location>
</feature>
<dbReference type="AlphaFoldDB" id="A0AAN7HJA4"/>
<evidence type="ECO:0000313" key="16">
    <source>
        <dbReference type="EMBL" id="KAK4252331.1"/>
    </source>
</evidence>
<dbReference type="CDD" id="cd01087">
    <property type="entry name" value="Prolidase"/>
    <property type="match status" value="1"/>
</dbReference>
<dbReference type="InterPro" id="IPR007865">
    <property type="entry name" value="Aminopep_P_N"/>
</dbReference>
<protein>
    <recommendedName>
        <fullName evidence="5">Xaa-Pro aminopeptidase</fullName>
        <ecNumber evidence="5">3.4.11.9</ecNumber>
    </recommendedName>
    <alternativeName>
        <fullName evidence="12">Aminoacylproline aminopeptidase</fullName>
    </alternativeName>
    <alternativeName>
        <fullName evidence="13">Prolidase</fullName>
    </alternativeName>
</protein>
<organism evidence="16 17">
    <name type="scientific">Corynascus novoguineensis</name>
    <dbReference type="NCBI Taxonomy" id="1126955"/>
    <lineage>
        <taxon>Eukaryota</taxon>
        <taxon>Fungi</taxon>
        <taxon>Dikarya</taxon>
        <taxon>Ascomycota</taxon>
        <taxon>Pezizomycotina</taxon>
        <taxon>Sordariomycetes</taxon>
        <taxon>Sordariomycetidae</taxon>
        <taxon>Sordariales</taxon>
        <taxon>Chaetomiaceae</taxon>
        <taxon>Corynascus</taxon>
    </lineage>
</organism>
<gene>
    <name evidence="16" type="ORF">C7999DRAFT_36848</name>
</gene>
<dbReference type="PANTHER" id="PTHR43226">
    <property type="entry name" value="XAA-PRO AMINOPEPTIDASE 3"/>
    <property type="match status" value="1"/>
</dbReference>
<keyword evidence="7" id="KW-0645">Protease</keyword>
<dbReference type="Pfam" id="PF00557">
    <property type="entry name" value="Peptidase_M24"/>
    <property type="match status" value="1"/>
</dbReference>
<reference evidence="16" key="1">
    <citation type="journal article" date="2023" name="Mol. Phylogenet. Evol.">
        <title>Genome-scale phylogeny and comparative genomics of the fungal order Sordariales.</title>
        <authorList>
            <person name="Hensen N."/>
            <person name="Bonometti L."/>
            <person name="Westerberg I."/>
            <person name="Brannstrom I.O."/>
            <person name="Guillou S."/>
            <person name="Cros-Aarteil S."/>
            <person name="Calhoun S."/>
            <person name="Haridas S."/>
            <person name="Kuo A."/>
            <person name="Mondo S."/>
            <person name="Pangilinan J."/>
            <person name="Riley R."/>
            <person name="LaButti K."/>
            <person name="Andreopoulos B."/>
            <person name="Lipzen A."/>
            <person name="Chen C."/>
            <person name="Yan M."/>
            <person name="Daum C."/>
            <person name="Ng V."/>
            <person name="Clum A."/>
            <person name="Steindorff A."/>
            <person name="Ohm R.A."/>
            <person name="Martin F."/>
            <person name="Silar P."/>
            <person name="Natvig D.O."/>
            <person name="Lalanne C."/>
            <person name="Gautier V."/>
            <person name="Ament-Velasquez S.L."/>
            <person name="Kruys A."/>
            <person name="Hutchinson M.I."/>
            <person name="Powell A.J."/>
            <person name="Barry K."/>
            <person name="Miller A.N."/>
            <person name="Grigoriev I.V."/>
            <person name="Debuchy R."/>
            <person name="Gladieux P."/>
            <person name="Hiltunen Thoren M."/>
            <person name="Johannesson H."/>
        </authorList>
    </citation>
    <scope>NUCLEOTIDE SEQUENCE</scope>
    <source>
        <strain evidence="16">CBS 359.72</strain>
    </source>
</reference>